<dbReference type="SUPFAM" id="SSF53254">
    <property type="entry name" value="Phosphoglycerate mutase-like"/>
    <property type="match status" value="1"/>
</dbReference>
<proteinExistence type="predicted"/>
<dbReference type="InterPro" id="IPR029033">
    <property type="entry name" value="His_PPase_superfam"/>
</dbReference>
<dbReference type="InterPro" id="IPR013078">
    <property type="entry name" value="His_Pase_superF_clade-1"/>
</dbReference>
<dbReference type="Gene3D" id="3.40.50.1240">
    <property type="entry name" value="Phosphoglycerate mutase-like"/>
    <property type="match status" value="1"/>
</dbReference>
<evidence type="ECO:0000313" key="1">
    <source>
        <dbReference type="EMBL" id="GAN01492.1"/>
    </source>
</evidence>
<dbReference type="CDD" id="cd07067">
    <property type="entry name" value="HP_PGM_like"/>
    <property type="match status" value="1"/>
</dbReference>
<dbReference type="Proteomes" id="UP000053815">
    <property type="component" value="Unassembled WGS sequence"/>
</dbReference>
<dbReference type="STRING" id="91626.A0A0C9MEN5"/>
<dbReference type="Pfam" id="PF00300">
    <property type="entry name" value="His_Phos_1"/>
    <property type="match status" value="1"/>
</dbReference>
<dbReference type="PANTHER" id="PTHR47821">
    <property type="entry name" value="PHOSPHOGLYCERATE MUTASE FAMILY PROTEIN"/>
    <property type="match status" value="1"/>
</dbReference>
<accession>A0A0C9MEN5</accession>
<sequence length="232" mass="26022">MAQSAYNHLPKQLKNHYIIQRHGFSLANNDKLICSNPDIAIPATGGPLNTGYGLHETGKAQVKESATLLSKHLFPTQQAPAGDDTPVVMFCSPFKRTVETAEIIQGVLNDTVLHGNVAAPIREMELRERWYGKLDMTSDDNYKLCWIDDAAEPDHGEHSQYDIESPSSVCDRATRFIVDKIENQMEGKIVILVAHGDICQIMLTAFAHTDAWKHRSLKHVDTANWRDTLNFK</sequence>
<organism evidence="1">
    <name type="scientific">Mucor ambiguus</name>
    <dbReference type="NCBI Taxonomy" id="91626"/>
    <lineage>
        <taxon>Eukaryota</taxon>
        <taxon>Fungi</taxon>
        <taxon>Fungi incertae sedis</taxon>
        <taxon>Mucoromycota</taxon>
        <taxon>Mucoromycotina</taxon>
        <taxon>Mucoromycetes</taxon>
        <taxon>Mucorales</taxon>
        <taxon>Mucorineae</taxon>
        <taxon>Mucoraceae</taxon>
        <taxon>Mucor</taxon>
    </lineage>
</organism>
<dbReference type="EMBL" id="DF836297">
    <property type="protein sequence ID" value="GAN01492.1"/>
    <property type="molecule type" value="Genomic_DNA"/>
</dbReference>
<gene>
    <name evidence="1" type="ORF">MAM1_0008d00925</name>
</gene>
<name>A0A0C9MEN5_9FUNG</name>
<dbReference type="AlphaFoldDB" id="A0A0C9MEN5"/>
<dbReference type="OrthoDB" id="354304at2759"/>
<protein>
    <submittedName>
        <fullName evidence="1">Phosphoglycerate mutase</fullName>
    </submittedName>
</protein>
<dbReference type="PANTHER" id="PTHR47821:SF2">
    <property type="entry name" value="PHOSPHOGLYCERATE MUTASE FAMILY PROTEIN"/>
    <property type="match status" value="1"/>
</dbReference>
<keyword evidence="2" id="KW-1185">Reference proteome</keyword>
<evidence type="ECO:0000313" key="2">
    <source>
        <dbReference type="Proteomes" id="UP000053815"/>
    </source>
</evidence>
<reference evidence="1" key="1">
    <citation type="submission" date="2014-09" db="EMBL/GenBank/DDBJ databases">
        <title>Draft genome sequence of an oleaginous Mucoromycotina fungus Mucor ambiguus NBRC6742.</title>
        <authorList>
            <person name="Takeda I."/>
            <person name="Yamane N."/>
            <person name="Morita T."/>
            <person name="Tamano K."/>
            <person name="Machida M."/>
            <person name="Baker S."/>
            <person name="Koike H."/>
        </authorList>
    </citation>
    <scope>NUCLEOTIDE SEQUENCE</scope>
    <source>
        <strain evidence="1">NBRC 6742</strain>
    </source>
</reference>